<protein>
    <submittedName>
        <fullName evidence="2">Uncharacterized protein</fullName>
    </submittedName>
</protein>
<feature type="region of interest" description="Disordered" evidence="1">
    <location>
        <begin position="23"/>
        <end position="51"/>
    </location>
</feature>
<evidence type="ECO:0000313" key="2">
    <source>
        <dbReference type="EMBL" id="CAH1395167.1"/>
    </source>
</evidence>
<accession>A0A9P0EAF4</accession>
<name>A0A9P0EAF4_NEZVI</name>
<feature type="non-terminal residue" evidence="2">
    <location>
        <position position="1"/>
    </location>
</feature>
<dbReference type="EMBL" id="OV725079">
    <property type="protein sequence ID" value="CAH1395167.1"/>
    <property type="molecule type" value="Genomic_DNA"/>
</dbReference>
<keyword evidence="3" id="KW-1185">Reference proteome</keyword>
<sequence>NDTAFTLPEKWYRHYHDCSYHLHDRTKNQARPTKGAKSQRSYLSQQSRRPSTSWREWLLGRGFRPFLPRPCVLTNVVRSAAPRELGAGRGWGSLHRVNPGRLHYLRFSVTTLPL</sequence>
<proteinExistence type="predicted"/>
<dbReference type="Proteomes" id="UP001152798">
    <property type="component" value="Chromosome 3"/>
</dbReference>
<dbReference type="AlphaFoldDB" id="A0A9P0EAF4"/>
<feature type="non-terminal residue" evidence="2">
    <location>
        <position position="114"/>
    </location>
</feature>
<evidence type="ECO:0000256" key="1">
    <source>
        <dbReference type="SAM" id="MobiDB-lite"/>
    </source>
</evidence>
<feature type="compositionally biased region" description="Low complexity" evidence="1">
    <location>
        <begin position="38"/>
        <end position="51"/>
    </location>
</feature>
<reference evidence="2" key="1">
    <citation type="submission" date="2022-01" db="EMBL/GenBank/DDBJ databases">
        <authorList>
            <person name="King R."/>
        </authorList>
    </citation>
    <scope>NUCLEOTIDE SEQUENCE</scope>
</reference>
<gene>
    <name evidence="2" type="ORF">NEZAVI_LOCUS5489</name>
</gene>
<evidence type="ECO:0000313" key="3">
    <source>
        <dbReference type="Proteomes" id="UP001152798"/>
    </source>
</evidence>
<organism evidence="2 3">
    <name type="scientific">Nezara viridula</name>
    <name type="common">Southern green stink bug</name>
    <name type="synonym">Cimex viridulus</name>
    <dbReference type="NCBI Taxonomy" id="85310"/>
    <lineage>
        <taxon>Eukaryota</taxon>
        <taxon>Metazoa</taxon>
        <taxon>Ecdysozoa</taxon>
        <taxon>Arthropoda</taxon>
        <taxon>Hexapoda</taxon>
        <taxon>Insecta</taxon>
        <taxon>Pterygota</taxon>
        <taxon>Neoptera</taxon>
        <taxon>Paraneoptera</taxon>
        <taxon>Hemiptera</taxon>
        <taxon>Heteroptera</taxon>
        <taxon>Panheteroptera</taxon>
        <taxon>Pentatomomorpha</taxon>
        <taxon>Pentatomoidea</taxon>
        <taxon>Pentatomidae</taxon>
        <taxon>Pentatominae</taxon>
        <taxon>Nezara</taxon>
    </lineage>
</organism>